<name>A0A6M4MAD6_9ALTE</name>
<evidence type="ECO:0000313" key="2">
    <source>
        <dbReference type="Proteomes" id="UP000219285"/>
    </source>
</evidence>
<sequence length="60" mass="7096">MDVNNQHLKTLLERTDTAFRELLKEPDSYDLNIAYEKAKEELDSYIVSLRQTLAQRALQR</sequence>
<dbReference type="OrthoDB" id="6335877at2"/>
<reference evidence="1 2" key="2">
    <citation type="submission" date="2020-04" db="EMBL/GenBank/DDBJ databases">
        <title>Complete genome sequence of Alteromonas pelagimontana 5.12T.</title>
        <authorList>
            <person name="Sinha R.K."/>
            <person name="Krishnan K.P."/>
            <person name="Kurian J.P."/>
        </authorList>
    </citation>
    <scope>NUCLEOTIDE SEQUENCE [LARGE SCALE GENOMIC DNA]</scope>
    <source>
        <strain evidence="1 2">5.12</strain>
    </source>
</reference>
<organism evidence="1 2">
    <name type="scientific">Alteromonas pelagimontana</name>
    <dbReference type="NCBI Taxonomy" id="1858656"/>
    <lineage>
        <taxon>Bacteria</taxon>
        <taxon>Pseudomonadati</taxon>
        <taxon>Pseudomonadota</taxon>
        <taxon>Gammaproteobacteria</taxon>
        <taxon>Alteromonadales</taxon>
        <taxon>Alteromonadaceae</taxon>
        <taxon>Alteromonas/Salinimonas group</taxon>
        <taxon>Alteromonas</taxon>
    </lineage>
</organism>
<accession>A0A6M4MAD6</accession>
<dbReference type="KEGG" id="apel:CA267_004685"/>
<reference evidence="2" key="1">
    <citation type="submission" date="2014-12" db="EMBL/GenBank/DDBJ databases">
        <title>Complete genome sequence of a multi-drug resistant Klebsiella pneumoniae.</title>
        <authorList>
            <person name="Hua X."/>
            <person name="Chen Q."/>
            <person name="Li X."/>
            <person name="Feng Y."/>
            <person name="Ruan Z."/>
            <person name="Yu Y."/>
        </authorList>
    </citation>
    <scope>NUCLEOTIDE SEQUENCE [LARGE SCALE GENOMIC DNA]</scope>
    <source>
        <strain evidence="2">5.12</strain>
    </source>
</reference>
<dbReference type="EMBL" id="CP052766">
    <property type="protein sequence ID" value="QJR80123.1"/>
    <property type="molecule type" value="Genomic_DNA"/>
</dbReference>
<evidence type="ECO:0000313" key="1">
    <source>
        <dbReference type="EMBL" id="QJR80123.1"/>
    </source>
</evidence>
<dbReference type="RefSeq" id="WP_075608561.1">
    <property type="nucleotide sequence ID" value="NZ_CP052766.1"/>
</dbReference>
<gene>
    <name evidence="1" type="ORF">CA267_004685</name>
</gene>
<dbReference type="Proteomes" id="UP000219285">
    <property type="component" value="Chromosome"/>
</dbReference>
<dbReference type="AlphaFoldDB" id="A0A6M4MAD6"/>
<proteinExistence type="predicted"/>
<protein>
    <submittedName>
        <fullName evidence="1">Uncharacterized protein</fullName>
    </submittedName>
</protein>
<keyword evidence="2" id="KW-1185">Reference proteome</keyword>